<feature type="signal peptide" evidence="1">
    <location>
        <begin position="1"/>
        <end position="26"/>
    </location>
</feature>
<dbReference type="PROSITE" id="PS50093">
    <property type="entry name" value="PKD"/>
    <property type="match status" value="1"/>
</dbReference>
<dbReference type="SMART" id="SM00089">
    <property type="entry name" value="PKD"/>
    <property type="match status" value="1"/>
</dbReference>
<dbReference type="RefSeq" id="WP_262482289.1">
    <property type="nucleotide sequence ID" value="NZ_FNFO01000005.1"/>
</dbReference>
<keyword evidence="4" id="KW-1185">Reference proteome</keyword>
<dbReference type="STRING" id="1075417.SAMN05421823_105160"/>
<feature type="chain" id="PRO_5011603621" evidence="1">
    <location>
        <begin position="27"/>
        <end position="286"/>
    </location>
</feature>
<dbReference type="InterPro" id="IPR022409">
    <property type="entry name" value="PKD/Chitinase_dom"/>
</dbReference>
<evidence type="ECO:0000256" key="1">
    <source>
        <dbReference type="SAM" id="SignalP"/>
    </source>
</evidence>
<evidence type="ECO:0000313" key="3">
    <source>
        <dbReference type="EMBL" id="SDL30784.1"/>
    </source>
</evidence>
<dbReference type="Pfam" id="PF18911">
    <property type="entry name" value="PKD_4"/>
    <property type="match status" value="1"/>
</dbReference>
<dbReference type="PROSITE" id="PS51257">
    <property type="entry name" value="PROKAR_LIPOPROTEIN"/>
    <property type="match status" value="1"/>
</dbReference>
<organism evidence="3 4">
    <name type="scientific">Catalinimonas alkaloidigena</name>
    <dbReference type="NCBI Taxonomy" id="1075417"/>
    <lineage>
        <taxon>Bacteria</taxon>
        <taxon>Pseudomonadati</taxon>
        <taxon>Bacteroidota</taxon>
        <taxon>Cytophagia</taxon>
        <taxon>Cytophagales</taxon>
        <taxon>Catalimonadaceae</taxon>
        <taxon>Catalinimonas</taxon>
    </lineage>
</organism>
<dbReference type="InterPro" id="IPR000601">
    <property type="entry name" value="PKD_dom"/>
</dbReference>
<dbReference type="EMBL" id="FNFO01000005">
    <property type="protein sequence ID" value="SDL30784.1"/>
    <property type="molecule type" value="Genomic_DNA"/>
</dbReference>
<dbReference type="CDD" id="cd00146">
    <property type="entry name" value="PKD"/>
    <property type="match status" value="1"/>
</dbReference>
<sequence length="286" mass="31439">MKRILPYILLLVPAAVLVQGCSQDEAAPDPDIFYQVATNGMEVTFTNETTGATAYEWDFGDGETSTEASPTHTYPGKGKYVVTLYATASDGHRVEGSTILRLSKNSPVKLTDNSLDDWNDVATVTLEGSAETGVFKRAKVDYDSEKIYFYLEMTSKAENGDIFDFYLDTDNNASTGLLTWYFPEGAYDVLLEGAVLGGWFDMFYHVGEQTAFSFEAQSVPDFYQLGTVQQEGNLLRMEMALVRSKIKGLAGNALRFGIVATSNDWSTELGVLPTKATNAVMLDMSE</sequence>
<dbReference type="SUPFAM" id="SSF49344">
    <property type="entry name" value="CBD9-like"/>
    <property type="match status" value="1"/>
</dbReference>
<feature type="domain" description="PKD" evidence="2">
    <location>
        <begin position="47"/>
        <end position="91"/>
    </location>
</feature>
<name>A0A1G9J0Y8_9BACT</name>
<evidence type="ECO:0000259" key="2">
    <source>
        <dbReference type="PROSITE" id="PS50093"/>
    </source>
</evidence>
<gene>
    <name evidence="3" type="ORF">SAMN05421823_105160</name>
</gene>
<protein>
    <submittedName>
        <fullName evidence="3">PKD domain-containing protein</fullName>
    </submittedName>
</protein>
<dbReference type="AlphaFoldDB" id="A0A1G9J0Y8"/>
<accession>A0A1G9J0Y8</accession>
<keyword evidence="1" id="KW-0732">Signal</keyword>
<dbReference type="InterPro" id="IPR035986">
    <property type="entry name" value="PKD_dom_sf"/>
</dbReference>
<dbReference type="Gene3D" id="2.60.40.10">
    <property type="entry name" value="Immunoglobulins"/>
    <property type="match status" value="1"/>
</dbReference>
<dbReference type="Proteomes" id="UP000198510">
    <property type="component" value="Unassembled WGS sequence"/>
</dbReference>
<reference evidence="3 4" key="1">
    <citation type="submission" date="2016-10" db="EMBL/GenBank/DDBJ databases">
        <authorList>
            <person name="de Groot N.N."/>
        </authorList>
    </citation>
    <scope>NUCLEOTIDE SEQUENCE [LARGE SCALE GENOMIC DNA]</scope>
    <source>
        <strain evidence="3 4">DSM 25186</strain>
    </source>
</reference>
<dbReference type="InterPro" id="IPR013783">
    <property type="entry name" value="Ig-like_fold"/>
</dbReference>
<proteinExistence type="predicted"/>
<evidence type="ECO:0000313" key="4">
    <source>
        <dbReference type="Proteomes" id="UP000198510"/>
    </source>
</evidence>
<dbReference type="SUPFAM" id="SSF49299">
    <property type="entry name" value="PKD domain"/>
    <property type="match status" value="1"/>
</dbReference>